<evidence type="ECO:0000256" key="1">
    <source>
        <dbReference type="ARBA" id="ARBA00022505"/>
    </source>
</evidence>
<dbReference type="SUPFAM" id="SSF56003">
    <property type="entry name" value="Molybdenum cofactor-binding domain"/>
    <property type="match status" value="1"/>
</dbReference>
<proteinExistence type="predicted"/>
<protein>
    <submittedName>
        <fullName evidence="4">Xanthine dehydrogenase family protein molybdopterin-binding subunit</fullName>
    </submittedName>
</protein>
<dbReference type="Pfam" id="PF20256">
    <property type="entry name" value="MoCoBD_2"/>
    <property type="match status" value="1"/>
</dbReference>
<dbReference type="GO" id="GO:0005506">
    <property type="term" value="F:iron ion binding"/>
    <property type="evidence" value="ECO:0007669"/>
    <property type="project" value="InterPro"/>
</dbReference>
<evidence type="ECO:0000259" key="3">
    <source>
        <dbReference type="SMART" id="SM01008"/>
    </source>
</evidence>
<keyword evidence="5" id="KW-1185">Reference proteome</keyword>
<dbReference type="PANTHER" id="PTHR11908:SF132">
    <property type="entry name" value="ALDEHYDE OXIDASE 1-RELATED"/>
    <property type="match status" value="1"/>
</dbReference>
<dbReference type="GO" id="GO:0016491">
    <property type="term" value="F:oxidoreductase activity"/>
    <property type="evidence" value="ECO:0007669"/>
    <property type="project" value="UniProtKB-KW"/>
</dbReference>
<keyword evidence="1" id="KW-0500">Molybdenum</keyword>
<dbReference type="InterPro" id="IPR008274">
    <property type="entry name" value="AldOxase/xan_DH_MoCoBD1"/>
</dbReference>
<dbReference type="Pfam" id="PF02738">
    <property type="entry name" value="MoCoBD_1"/>
    <property type="match status" value="1"/>
</dbReference>
<dbReference type="InterPro" id="IPR016208">
    <property type="entry name" value="Ald_Oxase/xanthine_DH-like"/>
</dbReference>
<geneLocation type="plasmid" evidence="4 5">
    <name>p1</name>
</geneLocation>
<dbReference type="SUPFAM" id="SSF54665">
    <property type="entry name" value="CO dehydrogenase molybdoprotein N-domain-like"/>
    <property type="match status" value="1"/>
</dbReference>
<dbReference type="SMART" id="SM01008">
    <property type="entry name" value="Ald_Xan_dh_C"/>
    <property type="match status" value="1"/>
</dbReference>
<sequence>MTHAPDTGIFGQPVTRREDARLVTGAGRYVDDVVLPGMLHMALVRSDHGHARILSVDTTVAAAADGVVAVLTGADFAALGWGDLPCESMVPAITRGQWIRTPFPALPMDRVRVIGDPVVLVIAETRRQAQSAAELVDCAYEPLPLVATLEAALAEGAPQLYPDAPGNLCFDATIGDAAKVADAFAGAAHVVSLTTRQHRIAHAALEPRGSIGIHDARDQRWHLITSTQNPHSVRRLLAENVLQVPAHQVRVSAQDVGGGFGLKGRLYPEDVLVLWAARHTGRPVKWVASRSEAFLSDFQGRDQIGSGRMAFDAEGHILALEALTQHNLGCRLGPATGVSPFLSARMLAGPYAMPAAHVRVQGVFSNTRTTTSYRGAGRPEATYFLERMLDKAAAQIGLDPVEIRRRNLIAATDMPYKTALLDTYDCGDFAGVLDTALKLADWDGFAARRAASAAQGRLRGRGLSFFVEVSAISNERMAVQFDPTGHATIIAGTFSHGQGHHTVYTQMVHGWLGLPYDQIGFVEGDTDQVPYGGGTYASRSLTVGGSALRQACDAILAKATPIAAWLMEVAPETLSFADGMFTATGSNTALSLTEVAKASYRTMGFPAHLGVGLEAVGTYTATPQNYPNGCHIVEVEIDPDLGTVHLARYAAADDVGVVANPMLLEGQLHGSAAQGIGAALMEQVVYDAEGQLLTAAFTEYAMPRAHHMPPIVSALHLTPTRTNPLGVKGGAEVGTIAAPPAIVQAIEHALGPQAAGTLTMPVTPAQILRALTPAPRQEEETP</sequence>
<dbReference type="Pfam" id="PF01315">
    <property type="entry name" value="Ald_Xan_dh_C"/>
    <property type="match status" value="1"/>
</dbReference>
<feature type="domain" description="Aldehyde oxidase/xanthine dehydrogenase a/b hammerhead" evidence="3">
    <location>
        <begin position="24"/>
        <end position="144"/>
    </location>
</feature>
<keyword evidence="4" id="KW-0614">Plasmid</keyword>
<dbReference type="InterPro" id="IPR000674">
    <property type="entry name" value="Ald_Oxase/Xan_DH_a/b"/>
</dbReference>
<reference evidence="4" key="1">
    <citation type="submission" date="2021-06" db="EMBL/GenBank/DDBJ databases">
        <authorList>
            <person name="Lee C.-S."/>
            <person name="Jin L."/>
        </authorList>
    </citation>
    <scope>NUCLEOTIDE SEQUENCE</scope>
    <source>
        <strain evidence="4">Con5</strain>
        <plasmid evidence="4">p1</plasmid>
    </source>
</reference>
<dbReference type="KEGG" id="gfu:KM031_17115"/>
<dbReference type="InterPro" id="IPR046867">
    <property type="entry name" value="AldOxase/xan_DH_MoCoBD2"/>
</dbReference>
<dbReference type="InterPro" id="IPR036856">
    <property type="entry name" value="Ald_Oxase/Xan_DH_a/b_sf"/>
</dbReference>
<dbReference type="PANTHER" id="PTHR11908">
    <property type="entry name" value="XANTHINE DEHYDROGENASE"/>
    <property type="match status" value="1"/>
</dbReference>
<dbReference type="Proteomes" id="UP000679352">
    <property type="component" value="Plasmid p1"/>
</dbReference>
<dbReference type="AlphaFoldDB" id="A0A975S381"/>
<organism evidence="4 5">
    <name type="scientific">Gemmobacter fulvus</name>
    <dbReference type="NCBI Taxonomy" id="2840474"/>
    <lineage>
        <taxon>Bacteria</taxon>
        <taxon>Pseudomonadati</taxon>
        <taxon>Pseudomonadota</taxon>
        <taxon>Alphaproteobacteria</taxon>
        <taxon>Rhodobacterales</taxon>
        <taxon>Paracoccaceae</taxon>
        <taxon>Gemmobacter</taxon>
    </lineage>
</organism>
<dbReference type="InterPro" id="IPR037165">
    <property type="entry name" value="AldOxase/xan_DH_Mopterin-bd_sf"/>
</dbReference>
<evidence type="ECO:0000256" key="2">
    <source>
        <dbReference type="ARBA" id="ARBA00023002"/>
    </source>
</evidence>
<accession>A0A975S381</accession>
<dbReference type="EMBL" id="CP076362">
    <property type="protein sequence ID" value="QWK92422.1"/>
    <property type="molecule type" value="Genomic_DNA"/>
</dbReference>
<gene>
    <name evidence="4" type="ORF">KM031_17115</name>
</gene>
<dbReference type="Gene3D" id="3.90.1170.50">
    <property type="entry name" value="Aldehyde oxidase/xanthine dehydrogenase, a/b hammerhead"/>
    <property type="match status" value="1"/>
</dbReference>
<evidence type="ECO:0000313" key="5">
    <source>
        <dbReference type="Proteomes" id="UP000679352"/>
    </source>
</evidence>
<name>A0A975S381_9RHOB</name>
<dbReference type="Gene3D" id="3.30.365.10">
    <property type="entry name" value="Aldehyde oxidase/xanthine dehydrogenase, molybdopterin binding domain"/>
    <property type="match status" value="4"/>
</dbReference>
<keyword evidence="2" id="KW-0560">Oxidoreductase</keyword>
<evidence type="ECO:0000313" key="4">
    <source>
        <dbReference type="EMBL" id="QWK92422.1"/>
    </source>
</evidence>
<dbReference type="RefSeq" id="WP_215505289.1">
    <property type="nucleotide sequence ID" value="NZ_CP076362.1"/>
</dbReference>